<feature type="transmembrane region" description="Helical" evidence="1">
    <location>
        <begin position="71"/>
        <end position="92"/>
    </location>
</feature>
<evidence type="ECO:0000313" key="2">
    <source>
        <dbReference type="EMBL" id="TND57260.1"/>
    </source>
</evidence>
<protein>
    <recommendedName>
        <fullName evidence="4">DUF4345 domain-containing protein</fullName>
    </recommendedName>
</protein>
<comment type="caution">
    <text evidence="2">The sequence shown here is derived from an EMBL/GenBank/DDBJ whole genome shotgun (WGS) entry which is preliminary data.</text>
</comment>
<sequence>MFSKMILAKAKKYSVAGVLFAGIWMGTSFSSRAVLMAYDWPEFHAIMIEMLMFIQFISCVWVVLKYRAAIPAILLLIGVWQAPILIDVISGYRAAVDLFGAKFLLVVLLILPIFIAYWAKGGDAMPKEGDHVEAA</sequence>
<keyword evidence="1" id="KW-0812">Transmembrane</keyword>
<proteinExistence type="predicted"/>
<evidence type="ECO:0000313" key="3">
    <source>
        <dbReference type="Proteomes" id="UP000796104"/>
    </source>
</evidence>
<keyword evidence="1" id="KW-1133">Transmembrane helix</keyword>
<dbReference type="Proteomes" id="UP000796104">
    <property type="component" value="Unassembled WGS sequence"/>
</dbReference>
<evidence type="ECO:0008006" key="4">
    <source>
        <dbReference type="Google" id="ProtNLM"/>
    </source>
</evidence>
<keyword evidence="1" id="KW-0472">Membrane</keyword>
<feature type="transmembrane region" description="Helical" evidence="1">
    <location>
        <begin position="43"/>
        <end position="64"/>
    </location>
</feature>
<feature type="transmembrane region" description="Helical" evidence="1">
    <location>
        <begin position="98"/>
        <end position="119"/>
    </location>
</feature>
<dbReference type="RefSeq" id="WP_058058940.1">
    <property type="nucleotide sequence ID" value="NZ_CAWORL010000001.1"/>
</dbReference>
<organism evidence="2 3">
    <name type="scientific">Aeromonas veronii</name>
    <dbReference type="NCBI Taxonomy" id="654"/>
    <lineage>
        <taxon>Bacteria</taxon>
        <taxon>Pseudomonadati</taxon>
        <taxon>Pseudomonadota</taxon>
        <taxon>Gammaproteobacteria</taxon>
        <taxon>Aeromonadales</taxon>
        <taxon>Aeromonadaceae</taxon>
        <taxon>Aeromonas</taxon>
    </lineage>
</organism>
<dbReference type="AlphaFoldDB" id="A0AAX2UY71"/>
<accession>A0AAX2UY71</accession>
<name>A0AAX2UY71_AERVE</name>
<dbReference type="EMBL" id="PDXJ01000001">
    <property type="protein sequence ID" value="TND57260.1"/>
    <property type="molecule type" value="Genomic_DNA"/>
</dbReference>
<reference evidence="2" key="2">
    <citation type="journal article" date="2019" name="PLoS ONE">
        <title>Identification and characterization of putative Aeromonas spp. T3SS effectors.</title>
        <authorList>
            <person name="Rangel L.T."/>
            <person name="Marden J."/>
            <person name="Colston S."/>
            <person name="Setubal J.C."/>
            <person name="Graf J."/>
            <person name="Gogarten J.P."/>
        </authorList>
    </citation>
    <scope>NUCLEOTIDE SEQUENCE</scope>
    <source>
        <strain evidence="2">BAQ071013-135</strain>
    </source>
</reference>
<gene>
    <name evidence="2" type="ORF">CF123_00200</name>
</gene>
<reference evidence="2" key="1">
    <citation type="submission" date="2017-10" db="EMBL/GenBank/DDBJ databases">
        <authorList>
            <person name="Colston S.M."/>
            <person name="Graf J."/>
        </authorList>
    </citation>
    <scope>NUCLEOTIDE SEQUENCE</scope>
    <source>
        <strain evidence="2">BAQ071013-135</strain>
    </source>
</reference>
<evidence type="ECO:0000256" key="1">
    <source>
        <dbReference type="SAM" id="Phobius"/>
    </source>
</evidence>